<evidence type="ECO:0000313" key="2">
    <source>
        <dbReference type="Proteomes" id="UP000427205"/>
    </source>
</evidence>
<gene>
    <name evidence="1" type="ORF">CFSAN000522_14525</name>
</gene>
<accession>A0A5Y7AJ43</accession>
<dbReference type="Proteomes" id="UP000427205">
    <property type="component" value="Unassembled WGS sequence"/>
</dbReference>
<comment type="caution">
    <text evidence="1">The sequence shown here is derived from an EMBL/GenBank/DDBJ whole genome shotgun (WGS) entry which is preliminary data.</text>
</comment>
<sequence length="113" mass="12026">MVLSVGKAKRISASRFVSRLILSYRLFFEDAGKGELTRFARPSGSLLAGSSSVQLAAPLLSPSLDLAPSGPEQALFKNAPGVFVSNPGRWFSSPLGLGDIYKQKARTSVRALS</sequence>
<dbReference type="EMBL" id="AAJEDC010000008">
    <property type="protein sequence ID" value="ECK9502477.1"/>
    <property type="molecule type" value="Genomic_DNA"/>
</dbReference>
<protein>
    <submittedName>
        <fullName evidence="1">Uncharacterized protein</fullName>
    </submittedName>
</protein>
<evidence type="ECO:0000313" key="1">
    <source>
        <dbReference type="EMBL" id="ECK9502477.1"/>
    </source>
</evidence>
<dbReference type="AlphaFoldDB" id="A0A5Y7AJ43"/>
<name>A0A5Y7AJ43_SALIN</name>
<organism evidence="1 2">
    <name type="scientific">Salmonella enterica subsp. enterica serovar Infantis str. CFSAN000522</name>
    <dbReference type="NCBI Taxonomy" id="1299258"/>
    <lineage>
        <taxon>Bacteria</taxon>
        <taxon>Pseudomonadati</taxon>
        <taxon>Pseudomonadota</taxon>
        <taxon>Gammaproteobacteria</taxon>
        <taxon>Enterobacterales</taxon>
        <taxon>Enterobacteriaceae</taxon>
        <taxon>Salmonella</taxon>
    </lineage>
</organism>
<reference evidence="1 2" key="1">
    <citation type="submission" date="2019-05" db="EMBL/GenBank/DDBJ databases">
        <authorList>
            <consortium name="GenomeTrakr network: Whole genome sequencing for foodborne pathogen traceback"/>
        </authorList>
    </citation>
    <scope>NUCLEOTIDE SEQUENCE [LARGE SCALE GENOMIC DNA]</scope>
    <source>
        <strain evidence="1 2">CFSAN000522</strain>
    </source>
</reference>
<proteinExistence type="predicted"/>